<feature type="region of interest" description="Disordered" evidence="1">
    <location>
        <begin position="1"/>
        <end position="71"/>
    </location>
</feature>
<dbReference type="EMBL" id="RSCE01000009">
    <property type="protein sequence ID" value="RSH79946.1"/>
    <property type="molecule type" value="Genomic_DNA"/>
</dbReference>
<evidence type="ECO:0000256" key="1">
    <source>
        <dbReference type="SAM" id="MobiDB-lite"/>
    </source>
</evidence>
<evidence type="ECO:0000313" key="3">
    <source>
        <dbReference type="Proteomes" id="UP000279236"/>
    </source>
</evidence>
<protein>
    <submittedName>
        <fullName evidence="2">Uncharacterized protein</fullName>
    </submittedName>
</protein>
<gene>
    <name evidence="2" type="ORF">EHS24_009616</name>
</gene>
<dbReference type="GeneID" id="39594159"/>
<keyword evidence="3" id="KW-1185">Reference proteome</keyword>
<feature type="compositionally biased region" description="Polar residues" evidence="1">
    <location>
        <begin position="1"/>
        <end position="20"/>
    </location>
</feature>
<proteinExistence type="predicted"/>
<dbReference type="Proteomes" id="UP000279236">
    <property type="component" value="Unassembled WGS sequence"/>
</dbReference>
<dbReference type="AlphaFoldDB" id="A0A427XM56"/>
<dbReference type="RefSeq" id="XP_028475055.1">
    <property type="nucleotide sequence ID" value="XM_028624887.1"/>
</dbReference>
<feature type="compositionally biased region" description="Polar residues" evidence="1">
    <location>
        <begin position="46"/>
        <end position="63"/>
    </location>
</feature>
<feature type="compositionally biased region" description="Low complexity" evidence="1">
    <location>
        <begin position="30"/>
        <end position="45"/>
    </location>
</feature>
<comment type="caution">
    <text evidence="2">The sequence shown here is derived from an EMBL/GenBank/DDBJ whole genome shotgun (WGS) entry which is preliminary data.</text>
</comment>
<accession>A0A427XM56</accession>
<evidence type="ECO:0000313" key="2">
    <source>
        <dbReference type="EMBL" id="RSH79946.1"/>
    </source>
</evidence>
<reference evidence="2 3" key="1">
    <citation type="submission" date="2018-11" db="EMBL/GenBank/DDBJ databases">
        <title>Genome sequence of Apiotrichum porosum DSM 27194.</title>
        <authorList>
            <person name="Aliyu H."/>
            <person name="Gorte O."/>
            <person name="Ochsenreither K."/>
        </authorList>
    </citation>
    <scope>NUCLEOTIDE SEQUENCE [LARGE SCALE GENOMIC DNA]</scope>
    <source>
        <strain evidence="2 3">DSM 27194</strain>
    </source>
</reference>
<sequence>MPDTSIISGSTASVKPSSGPSRRPKQNRKSGAGPTSSTASSRPTRVSNSTSKKGKVSSASARSSPGDELARLRDEVANLRVKNDRLRDTNDRLRATNDRLENENASLFSQCKEGDAAYAKLQDELDRKMDISEFRGRQRDKLVKENISQEYDISQLRIENNHLKFKVELGLRGVEDRFKMGEDAVQSSNYWWDRLLAERRARVNALQSIPTPLVPSDAKELLDLQNKIKHMLYSKSMLRQSFRSHVYVPTNKE</sequence>
<name>A0A427XM56_9TREE</name>
<organism evidence="2 3">
    <name type="scientific">Apiotrichum porosum</name>
    <dbReference type="NCBI Taxonomy" id="105984"/>
    <lineage>
        <taxon>Eukaryota</taxon>
        <taxon>Fungi</taxon>
        <taxon>Dikarya</taxon>
        <taxon>Basidiomycota</taxon>
        <taxon>Agaricomycotina</taxon>
        <taxon>Tremellomycetes</taxon>
        <taxon>Trichosporonales</taxon>
        <taxon>Trichosporonaceae</taxon>
        <taxon>Apiotrichum</taxon>
    </lineage>
</organism>